<dbReference type="SUPFAM" id="SSF81321">
    <property type="entry name" value="Family A G protein-coupled receptor-like"/>
    <property type="match status" value="1"/>
</dbReference>
<keyword evidence="1" id="KW-0472">Membrane</keyword>
<comment type="caution">
    <text evidence="2">The sequence shown here is derived from an EMBL/GenBank/DDBJ whole genome shotgun (WGS) entry which is preliminary data.</text>
</comment>
<feature type="transmembrane region" description="Helical" evidence="1">
    <location>
        <begin position="50"/>
        <end position="78"/>
    </location>
</feature>
<dbReference type="Proteomes" id="UP000193642">
    <property type="component" value="Unassembled WGS sequence"/>
</dbReference>
<reference evidence="2 3" key="1">
    <citation type="submission" date="2016-07" db="EMBL/GenBank/DDBJ databases">
        <title>Pervasive Adenine N6-methylation of Active Genes in Fungi.</title>
        <authorList>
            <consortium name="DOE Joint Genome Institute"/>
            <person name="Mondo S.J."/>
            <person name="Dannebaum R.O."/>
            <person name="Kuo R.C."/>
            <person name="Labutti K."/>
            <person name="Haridas S."/>
            <person name="Kuo A."/>
            <person name="Salamov A."/>
            <person name="Ahrendt S.R."/>
            <person name="Lipzen A."/>
            <person name="Sullivan W."/>
            <person name="Andreopoulos W.B."/>
            <person name="Clum A."/>
            <person name="Lindquist E."/>
            <person name="Daum C."/>
            <person name="Ramamoorthy G.K."/>
            <person name="Gryganskyi A."/>
            <person name="Culley D."/>
            <person name="Magnuson J.K."/>
            <person name="James T.Y."/>
            <person name="O'Malley M.A."/>
            <person name="Stajich J.E."/>
            <person name="Spatafora J.W."/>
            <person name="Visel A."/>
            <person name="Grigoriev I.V."/>
        </authorList>
    </citation>
    <scope>NUCLEOTIDE SEQUENCE [LARGE SCALE GENOMIC DNA]</scope>
    <source>
        <strain evidence="2 3">JEL800</strain>
    </source>
</reference>
<keyword evidence="1" id="KW-0812">Transmembrane</keyword>
<dbReference type="OrthoDB" id="2104837at2759"/>
<dbReference type="Gene3D" id="1.20.1070.10">
    <property type="entry name" value="Rhodopsin 7-helix transmembrane proteins"/>
    <property type="match status" value="1"/>
</dbReference>
<organism evidence="2 3">
    <name type="scientific">Rhizoclosmatium globosum</name>
    <dbReference type="NCBI Taxonomy" id="329046"/>
    <lineage>
        <taxon>Eukaryota</taxon>
        <taxon>Fungi</taxon>
        <taxon>Fungi incertae sedis</taxon>
        <taxon>Chytridiomycota</taxon>
        <taxon>Chytridiomycota incertae sedis</taxon>
        <taxon>Chytridiomycetes</taxon>
        <taxon>Chytridiales</taxon>
        <taxon>Chytriomycetaceae</taxon>
        <taxon>Rhizoclosmatium</taxon>
    </lineage>
</organism>
<dbReference type="EMBL" id="MCGO01000080">
    <property type="protein sequence ID" value="ORY30956.1"/>
    <property type="molecule type" value="Genomic_DNA"/>
</dbReference>
<accession>A0A1Y2B8D7</accession>
<evidence type="ECO:0000313" key="3">
    <source>
        <dbReference type="Proteomes" id="UP000193642"/>
    </source>
</evidence>
<sequence>MTWCYGRTYYLSAKQFRENPMMLSYFMKVGEESQDPETLGLIRIRLERKILFKCILLSMSLVLCYLPIFVYSMLLWYFNFPLRPSFDVEGQFYMGGAICLAVNMIVSPILVLYFNADLRDVVYFWK</sequence>
<name>A0A1Y2B8D7_9FUNG</name>
<keyword evidence="3" id="KW-1185">Reference proteome</keyword>
<protein>
    <recommendedName>
        <fullName evidence="4">G-protein coupled receptors family 1 profile domain-containing protein</fullName>
    </recommendedName>
</protein>
<evidence type="ECO:0008006" key="4">
    <source>
        <dbReference type="Google" id="ProtNLM"/>
    </source>
</evidence>
<evidence type="ECO:0000313" key="2">
    <source>
        <dbReference type="EMBL" id="ORY30956.1"/>
    </source>
</evidence>
<evidence type="ECO:0000256" key="1">
    <source>
        <dbReference type="SAM" id="Phobius"/>
    </source>
</evidence>
<feature type="transmembrane region" description="Helical" evidence="1">
    <location>
        <begin position="90"/>
        <end position="116"/>
    </location>
</feature>
<keyword evidence="1" id="KW-1133">Transmembrane helix</keyword>
<proteinExistence type="predicted"/>
<dbReference type="AlphaFoldDB" id="A0A1Y2B8D7"/>
<gene>
    <name evidence="2" type="ORF">BCR33DRAFT_724173</name>
</gene>